<dbReference type="EMBL" id="CP031158">
    <property type="protein sequence ID" value="AXG98761.1"/>
    <property type="molecule type" value="Genomic_DNA"/>
</dbReference>
<evidence type="ECO:0000313" key="3">
    <source>
        <dbReference type="Proteomes" id="UP000253744"/>
    </source>
</evidence>
<protein>
    <recommendedName>
        <fullName evidence="4">Lipocalin-like domain-containing protein</fullName>
    </recommendedName>
</protein>
<keyword evidence="1" id="KW-0732">Signal</keyword>
<dbReference type="AlphaFoldDB" id="A0A345IGD9"/>
<dbReference type="PROSITE" id="PS51257">
    <property type="entry name" value="PROKAR_LIPOPROTEIN"/>
    <property type="match status" value="1"/>
</dbReference>
<evidence type="ECO:0000256" key="1">
    <source>
        <dbReference type="SAM" id="SignalP"/>
    </source>
</evidence>
<dbReference type="Proteomes" id="UP000253744">
    <property type="component" value="Chromosome"/>
</dbReference>
<organism evidence="2 3">
    <name type="scientific">Deinococcus wulumuqiensis</name>
    <dbReference type="NCBI Taxonomy" id="980427"/>
    <lineage>
        <taxon>Bacteria</taxon>
        <taxon>Thermotogati</taxon>
        <taxon>Deinococcota</taxon>
        <taxon>Deinococci</taxon>
        <taxon>Deinococcales</taxon>
        <taxon>Deinococcaceae</taxon>
        <taxon>Deinococcus</taxon>
    </lineage>
</organism>
<accession>A0A345IGD9</accession>
<sequence>MRGMKKILLASVAGAGLLASCGGVLTADPVTNLAVSSYSTDWQLTGDVRDQNGQIIPKGTYLICDNKNTKMQVGVTFQGGLQQLALQFKGYNTGTTKTVATNPLNATNSSGSGTYEYTFGPNTAPLSVNGGNLSAQAIIVNPITNVTVKGYTYVRVQGYDLAGNASNVATSPTAIPVADCAS</sequence>
<dbReference type="KEGG" id="dwu:DVJ83_05815"/>
<evidence type="ECO:0008006" key="4">
    <source>
        <dbReference type="Google" id="ProtNLM"/>
    </source>
</evidence>
<feature type="signal peptide" evidence="1">
    <location>
        <begin position="1"/>
        <end position="26"/>
    </location>
</feature>
<gene>
    <name evidence="2" type="ORF">DVJ83_05815</name>
</gene>
<proteinExistence type="predicted"/>
<name>A0A345IGD9_9DEIO</name>
<reference evidence="2 3" key="1">
    <citation type="submission" date="2018-07" db="EMBL/GenBank/DDBJ databases">
        <title>Complete Genome and Methylome Analysis of Deinococcus wulumuqiensis NEB 479.</title>
        <authorList>
            <person name="Fomenkov A."/>
            <person name="Luyten Y."/>
            <person name="Vincze T."/>
            <person name="Anton B.P."/>
            <person name="Clark T."/>
            <person name="Roberts R.J."/>
            <person name="Morgan R.D."/>
        </authorList>
    </citation>
    <scope>NUCLEOTIDE SEQUENCE [LARGE SCALE GENOMIC DNA]</scope>
    <source>
        <strain evidence="2 3">NEB 479</strain>
    </source>
</reference>
<feature type="chain" id="PRO_5017021723" description="Lipocalin-like domain-containing protein" evidence="1">
    <location>
        <begin position="27"/>
        <end position="182"/>
    </location>
</feature>
<evidence type="ECO:0000313" key="2">
    <source>
        <dbReference type="EMBL" id="AXG98761.1"/>
    </source>
</evidence>